<dbReference type="EMBL" id="RKIK01000018">
    <property type="protein sequence ID" value="ROV60651.1"/>
    <property type="molecule type" value="Genomic_DNA"/>
</dbReference>
<name>A0A3N3E1N0_9VIBR</name>
<dbReference type="RefSeq" id="WP_123781631.1">
    <property type="nucleotide sequence ID" value="NZ_RKIK01000018.1"/>
</dbReference>
<protein>
    <submittedName>
        <fullName evidence="2">Nitrous oxide-stimulated promoter family protein</fullName>
    </submittedName>
</protein>
<proteinExistence type="predicted"/>
<dbReference type="InterPro" id="IPR020483">
    <property type="entry name" value="Uncharacterised_YgbA"/>
</dbReference>
<evidence type="ECO:0000313" key="3">
    <source>
        <dbReference type="Proteomes" id="UP000278792"/>
    </source>
</evidence>
<reference evidence="2 3" key="1">
    <citation type="submission" date="2018-11" db="EMBL/GenBank/DDBJ databases">
        <title>Vibrio ponticus strain CAIM 1751 pathogenic for the snapper Lutjanus guttatus.</title>
        <authorList>
            <person name="Soto-Rodriguez S."/>
            <person name="Lozano-Olvera R."/>
            <person name="Gomez-Gil B."/>
        </authorList>
    </citation>
    <scope>NUCLEOTIDE SEQUENCE [LARGE SCALE GENOMIC DNA]</scope>
    <source>
        <strain evidence="2 3">CAIM 1751</strain>
    </source>
</reference>
<organism evidence="2 3">
    <name type="scientific">Vibrio ponticus</name>
    <dbReference type="NCBI Taxonomy" id="265668"/>
    <lineage>
        <taxon>Bacteria</taxon>
        <taxon>Pseudomonadati</taxon>
        <taxon>Pseudomonadota</taxon>
        <taxon>Gammaproteobacteria</taxon>
        <taxon>Vibrionales</taxon>
        <taxon>Vibrionaceae</taxon>
        <taxon>Vibrio</taxon>
    </lineage>
</organism>
<comment type="caution">
    <text evidence="2">The sequence shown here is derived from an EMBL/GenBank/DDBJ whole genome shotgun (WGS) entry which is preliminary data.</text>
</comment>
<evidence type="ECO:0000256" key="1">
    <source>
        <dbReference type="SAM" id="MobiDB-lite"/>
    </source>
</evidence>
<dbReference type="NCBIfam" id="NF007714">
    <property type="entry name" value="PRK10410.1-2"/>
    <property type="match status" value="1"/>
</dbReference>
<dbReference type="AlphaFoldDB" id="A0A3N3E1N0"/>
<feature type="compositionally biased region" description="Basic residues" evidence="1">
    <location>
        <begin position="124"/>
        <end position="133"/>
    </location>
</feature>
<gene>
    <name evidence="2" type="ORF">EGH82_08470</name>
</gene>
<sequence length="133" mass="15297">MGKPKSDILSGELLKEYQTVAYMMEIYCQAHHRPRGKALCEQCQALLDYAEVRLDRCPYGQSKPTCNRCPIHCYKPEPKAEMKAVMRYSGPRMLLPHPILAIRHLLHERRAEPTTKPAANQSNRHQRTKNKGA</sequence>
<dbReference type="NCBIfam" id="NF007715">
    <property type="entry name" value="PRK10410.1-3"/>
    <property type="match status" value="1"/>
</dbReference>
<feature type="region of interest" description="Disordered" evidence="1">
    <location>
        <begin position="108"/>
        <end position="133"/>
    </location>
</feature>
<accession>A0A3N3E1N0</accession>
<dbReference type="Proteomes" id="UP000278792">
    <property type="component" value="Unassembled WGS sequence"/>
</dbReference>
<evidence type="ECO:0000313" key="2">
    <source>
        <dbReference type="EMBL" id="ROV60651.1"/>
    </source>
</evidence>
<dbReference type="Pfam" id="PF11756">
    <property type="entry name" value="YgbA_NO"/>
    <property type="match status" value="1"/>
</dbReference>